<dbReference type="PATRIC" id="fig|1619010.3.peg.174"/>
<dbReference type="EMBL" id="LBSR01000004">
    <property type="protein sequence ID" value="KKQ23106.1"/>
    <property type="molecule type" value="Genomic_DNA"/>
</dbReference>
<protein>
    <recommendedName>
        <fullName evidence="3">DUF268 domain-containing protein</fullName>
    </recommendedName>
</protein>
<evidence type="ECO:0008006" key="3">
    <source>
        <dbReference type="Google" id="ProtNLM"/>
    </source>
</evidence>
<dbReference type="Proteomes" id="UP000034044">
    <property type="component" value="Unassembled WGS sequence"/>
</dbReference>
<dbReference type="InterPro" id="IPR004951">
    <property type="entry name" value="DUF268_CAE_spp"/>
</dbReference>
<proteinExistence type="predicted"/>
<dbReference type="InterPro" id="IPR029063">
    <property type="entry name" value="SAM-dependent_MTases_sf"/>
</dbReference>
<sequence>MTKYINFIFDKIKNFFLIPFILKDFFYLKKASRKNSRFLVRIKDLYPCVLDKTPKTSFDRHYIFHTAWAARKIKEISPKFHTDISSNLYFSSIVSAFVPVKFYDYRPANLNLSELSSERADLLSLPFPDGSIKSLSCMHTVEHVGLGRYGDPIDPDADLKAIKELKRVLARNGSLLFVVPIGGQPKIYFNAHRIYSYDQIISYFSGLILKEFTLIPQYEKDGGIIYGATKEMADKEKYACGCFWFIKK</sequence>
<accession>A0A0G0J4I3</accession>
<name>A0A0G0J4I3_9BACT</name>
<gene>
    <name evidence="1" type="ORF">US36_C0004G0007</name>
</gene>
<dbReference type="SUPFAM" id="SSF53335">
    <property type="entry name" value="S-adenosyl-L-methionine-dependent methyltransferases"/>
    <property type="match status" value="1"/>
</dbReference>
<dbReference type="AlphaFoldDB" id="A0A0G0J4I3"/>
<dbReference type="Pfam" id="PF03269">
    <property type="entry name" value="DUF268"/>
    <property type="match status" value="1"/>
</dbReference>
<dbReference type="Gene3D" id="3.40.50.150">
    <property type="entry name" value="Vaccinia Virus protein VP39"/>
    <property type="match status" value="1"/>
</dbReference>
<comment type="caution">
    <text evidence="1">The sequence shown here is derived from an EMBL/GenBank/DDBJ whole genome shotgun (WGS) entry which is preliminary data.</text>
</comment>
<organism evidence="1 2">
    <name type="scientific">Candidatus Wolfebacteria bacterium GW2011_GWC1_37_10</name>
    <dbReference type="NCBI Taxonomy" id="1619010"/>
    <lineage>
        <taxon>Bacteria</taxon>
        <taxon>Candidatus Wolfeibacteriota</taxon>
    </lineage>
</organism>
<evidence type="ECO:0000313" key="1">
    <source>
        <dbReference type="EMBL" id="KKQ23106.1"/>
    </source>
</evidence>
<reference evidence="1 2" key="1">
    <citation type="journal article" date="2015" name="Nature">
        <title>rRNA introns, odd ribosomes, and small enigmatic genomes across a large radiation of phyla.</title>
        <authorList>
            <person name="Brown C.T."/>
            <person name="Hug L.A."/>
            <person name="Thomas B.C."/>
            <person name="Sharon I."/>
            <person name="Castelle C.J."/>
            <person name="Singh A."/>
            <person name="Wilkins M.J."/>
            <person name="Williams K.H."/>
            <person name="Banfield J.F."/>
        </authorList>
    </citation>
    <scope>NUCLEOTIDE SEQUENCE [LARGE SCALE GENOMIC DNA]</scope>
</reference>
<evidence type="ECO:0000313" key="2">
    <source>
        <dbReference type="Proteomes" id="UP000034044"/>
    </source>
</evidence>